<evidence type="ECO:0000313" key="2">
    <source>
        <dbReference type="EMBL" id="CAK0845534.1"/>
    </source>
</evidence>
<keyword evidence="3" id="KW-1185">Reference proteome</keyword>
<comment type="caution">
    <text evidence="2">The sequence shown here is derived from an EMBL/GenBank/DDBJ whole genome shotgun (WGS) entry which is preliminary data.</text>
</comment>
<accession>A0ABN9THY6</accession>
<proteinExistence type="predicted"/>
<evidence type="ECO:0000313" key="3">
    <source>
        <dbReference type="Proteomes" id="UP001189429"/>
    </source>
</evidence>
<name>A0ABN9THY6_9DINO</name>
<reference evidence="2" key="1">
    <citation type="submission" date="2023-10" db="EMBL/GenBank/DDBJ databases">
        <authorList>
            <person name="Chen Y."/>
            <person name="Shah S."/>
            <person name="Dougan E. K."/>
            <person name="Thang M."/>
            <person name="Chan C."/>
        </authorList>
    </citation>
    <scope>NUCLEOTIDE SEQUENCE [LARGE SCALE GENOMIC DNA]</scope>
</reference>
<evidence type="ECO:0000256" key="1">
    <source>
        <dbReference type="SAM" id="MobiDB-lite"/>
    </source>
</evidence>
<dbReference type="Proteomes" id="UP001189429">
    <property type="component" value="Unassembled WGS sequence"/>
</dbReference>
<protein>
    <submittedName>
        <fullName evidence="2">Uncharacterized protein</fullName>
    </submittedName>
</protein>
<dbReference type="EMBL" id="CAUYUJ010014746">
    <property type="protein sequence ID" value="CAK0845534.1"/>
    <property type="molecule type" value="Genomic_DNA"/>
</dbReference>
<sequence length="656" mass="70849">MSLFSSSLKLFGAQAYSCIESVEIPRKIVIKNVRLGIFLRFSLLGHWDDTLEADYDAEDSADWESSLCTKTETYDYAFSDYWRYEDYSSGNCSDVPRACAGGWTTKAGLCECRATSNHFVTGVEATKIKFIHGYAVGASNEELANYRGSSQQSDRVCDGDGSGSSRCEAWSSRGGTRELRTVFVLRTAGGEEKLLSITDAPADVSFSLREVLTAAGLSLDGGLHTRENLLHCDVDGHEEPCRGDVHKLPRIRQAGLEVDIRLYYSNRYHFPDLPCDDCLDGHVGPVCKATIRVTPAWQSHPQSDCGLGDIAGSTECLSYYSYGIHIMFNSSGEFGYIDPVYVLITCAAALVYLAVPLVIEDWFVLNMLGMQSTMYRKASRDAVSLEGQLSDLLYRMVASRDVFQAAMDATDEHMSGEALAHLIKQRALLGQSDGDDQIGEKEQRLLADLLLAAAGSGEGGDRGGCVTLREFLRAEGGEYLLSIHDALKLGSADRRKPFLEKLFTPAHWEQVARAALVRSSTYEARDTEGTSTGSGQRRAAGSDGANHGGVRNGSSPSGSCGGERPSGGAAGVRRGSCLSEGGARGYGRQQLDAQPPHGSSPSSPDMSVHDSGTSRSPMPWSWAARPSSASRQAEAGPGLAQSREYGRSDRSVLSTE</sequence>
<feature type="region of interest" description="Disordered" evidence="1">
    <location>
        <begin position="518"/>
        <end position="656"/>
    </location>
</feature>
<gene>
    <name evidence="2" type="ORF">PCOR1329_LOCUS39304</name>
</gene>
<feature type="compositionally biased region" description="Low complexity" evidence="1">
    <location>
        <begin position="616"/>
        <end position="631"/>
    </location>
</feature>
<organism evidence="2 3">
    <name type="scientific">Prorocentrum cordatum</name>
    <dbReference type="NCBI Taxonomy" id="2364126"/>
    <lineage>
        <taxon>Eukaryota</taxon>
        <taxon>Sar</taxon>
        <taxon>Alveolata</taxon>
        <taxon>Dinophyceae</taxon>
        <taxon>Prorocentrales</taxon>
        <taxon>Prorocentraceae</taxon>
        <taxon>Prorocentrum</taxon>
    </lineage>
</organism>
<feature type="compositionally biased region" description="Gly residues" evidence="1">
    <location>
        <begin position="559"/>
        <end position="570"/>
    </location>
</feature>
<feature type="compositionally biased region" description="Polar residues" evidence="1">
    <location>
        <begin position="597"/>
        <end position="615"/>
    </location>
</feature>